<comment type="similarity">
    <text evidence="7">Belongs to the protein kinase superfamily.</text>
</comment>
<organism evidence="9">
    <name type="scientific">Trepomonas sp. PC1</name>
    <dbReference type="NCBI Taxonomy" id="1076344"/>
    <lineage>
        <taxon>Eukaryota</taxon>
        <taxon>Metamonada</taxon>
        <taxon>Diplomonadida</taxon>
        <taxon>Hexamitidae</taxon>
        <taxon>Hexamitinae</taxon>
        <taxon>Trepomonas</taxon>
    </lineage>
</organism>
<evidence type="ECO:0000256" key="2">
    <source>
        <dbReference type="ARBA" id="ARBA00022679"/>
    </source>
</evidence>
<dbReference type="InterPro" id="IPR011009">
    <property type="entry name" value="Kinase-like_dom_sf"/>
</dbReference>
<protein>
    <submittedName>
        <fullName evidence="9">Kinase, NEK</fullName>
    </submittedName>
</protein>
<reference evidence="9" key="1">
    <citation type="submission" date="2015-07" db="EMBL/GenBank/DDBJ databases">
        <title>Adaptation to a free-living lifestyle via gene acquisitions in the diplomonad Trepomonas sp. PC1.</title>
        <authorList>
            <person name="Xu F."/>
            <person name="Jerlstrom-Hultqvist J."/>
            <person name="Kolisko M."/>
            <person name="Simpson A.G.B."/>
            <person name="Roger A.J."/>
            <person name="Svard S.G."/>
            <person name="Andersson J.O."/>
        </authorList>
    </citation>
    <scope>NUCLEOTIDE SEQUENCE</scope>
    <source>
        <strain evidence="9">PC1</strain>
    </source>
</reference>
<dbReference type="InterPro" id="IPR000719">
    <property type="entry name" value="Prot_kinase_dom"/>
</dbReference>
<dbReference type="EMBL" id="GDID01002751">
    <property type="protein sequence ID" value="JAP93855.1"/>
    <property type="molecule type" value="Transcribed_RNA"/>
</dbReference>
<dbReference type="PROSITE" id="PS50011">
    <property type="entry name" value="PROTEIN_KINASE_DOM"/>
    <property type="match status" value="1"/>
</dbReference>
<keyword evidence="4 9" id="KW-0418">Kinase</keyword>
<dbReference type="InterPro" id="IPR008271">
    <property type="entry name" value="Ser/Thr_kinase_AS"/>
</dbReference>
<dbReference type="PANTHER" id="PTHR24345:SF0">
    <property type="entry name" value="CELL CYCLE SERINE_THREONINE-PROTEIN KINASE CDC5_MSD2"/>
    <property type="match status" value="1"/>
</dbReference>
<feature type="binding site" evidence="6">
    <location>
        <position position="183"/>
    </location>
    <ligand>
        <name>ATP</name>
        <dbReference type="ChEBI" id="CHEBI:30616"/>
    </ligand>
</feature>
<sequence length="409" mass="48419">ENFVQQVMQLTDQPSLMQVVDYFQENEEKTLIMELFDDSQRYNFVNTKTNLLIQLTDIANLFMSLEQLNLKVPLCRNDVYLNKSYQVKVNLINSNTEFTSYKTLLQNWFSSQEKKMKSLLNLLSFVSLSQFSRILNIILEEELIDDNYDNINNYRTIQQIGQGRFGTALLTEFAKTKELFVIKVMIQPPSEYYKKCFKREMGIVLQLNHENVIKYHHQLLIDNRFYQIMEYANSGTLQEFLDGCYQKNEILSRELILNIFSQILSGLSYLHKQNILHRDLKPENILLHNDGVFRVKLADFTCATNEKTEEKTICGTKNVMAPELLEKHALNKLSFCSYHFEADIWNLGVVLYQLITLQYPFKIFEDDFQQCEYYKSFQTPKLEEQEFQELLDMMLQKDPVQRKTLLEIE</sequence>
<dbReference type="GO" id="GO:0005524">
    <property type="term" value="F:ATP binding"/>
    <property type="evidence" value="ECO:0007669"/>
    <property type="project" value="UniProtKB-UniRule"/>
</dbReference>
<accession>A0A146KDU8</accession>
<feature type="domain" description="Protein kinase" evidence="8">
    <location>
        <begin position="154"/>
        <end position="409"/>
    </location>
</feature>
<dbReference type="PROSITE" id="PS00107">
    <property type="entry name" value="PROTEIN_KINASE_ATP"/>
    <property type="match status" value="1"/>
</dbReference>
<evidence type="ECO:0000256" key="1">
    <source>
        <dbReference type="ARBA" id="ARBA00022527"/>
    </source>
</evidence>
<keyword evidence="5 6" id="KW-0067">ATP-binding</keyword>
<dbReference type="Gene3D" id="1.10.510.10">
    <property type="entry name" value="Transferase(Phosphotransferase) domain 1"/>
    <property type="match status" value="1"/>
</dbReference>
<keyword evidence="2" id="KW-0808">Transferase</keyword>
<keyword evidence="3 6" id="KW-0547">Nucleotide-binding</keyword>
<feature type="non-terminal residue" evidence="9">
    <location>
        <position position="409"/>
    </location>
</feature>
<keyword evidence="1 7" id="KW-0723">Serine/threonine-protein kinase</keyword>
<evidence type="ECO:0000256" key="3">
    <source>
        <dbReference type="ARBA" id="ARBA00022741"/>
    </source>
</evidence>
<dbReference type="PRINTS" id="PR00109">
    <property type="entry name" value="TYRKINASE"/>
</dbReference>
<evidence type="ECO:0000256" key="7">
    <source>
        <dbReference type="RuleBase" id="RU000304"/>
    </source>
</evidence>
<evidence type="ECO:0000313" key="9">
    <source>
        <dbReference type="EMBL" id="JAP93855.1"/>
    </source>
</evidence>
<evidence type="ECO:0000259" key="8">
    <source>
        <dbReference type="PROSITE" id="PS50011"/>
    </source>
</evidence>
<evidence type="ECO:0000256" key="6">
    <source>
        <dbReference type="PROSITE-ProRule" id="PRU10141"/>
    </source>
</evidence>
<dbReference type="AlphaFoldDB" id="A0A146KDU8"/>
<dbReference type="GO" id="GO:0004674">
    <property type="term" value="F:protein serine/threonine kinase activity"/>
    <property type="evidence" value="ECO:0007669"/>
    <property type="project" value="UniProtKB-KW"/>
</dbReference>
<dbReference type="PROSITE" id="PS00108">
    <property type="entry name" value="PROTEIN_KINASE_ST"/>
    <property type="match status" value="1"/>
</dbReference>
<proteinExistence type="inferred from homology"/>
<dbReference type="SUPFAM" id="SSF56112">
    <property type="entry name" value="Protein kinase-like (PK-like)"/>
    <property type="match status" value="1"/>
</dbReference>
<dbReference type="PANTHER" id="PTHR24345">
    <property type="entry name" value="SERINE/THREONINE-PROTEIN KINASE PLK"/>
    <property type="match status" value="1"/>
</dbReference>
<dbReference type="InterPro" id="IPR001245">
    <property type="entry name" value="Ser-Thr/Tyr_kinase_cat_dom"/>
</dbReference>
<evidence type="ECO:0000256" key="4">
    <source>
        <dbReference type="ARBA" id="ARBA00022777"/>
    </source>
</evidence>
<dbReference type="SMART" id="SM00220">
    <property type="entry name" value="S_TKc"/>
    <property type="match status" value="1"/>
</dbReference>
<evidence type="ECO:0000256" key="5">
    <source>
        <dbReference type="ARBA" id="ARBA00022840"/>
    </source>
</evidence>
<feature type="non-terminal residue" evidence="9">
    <location>
        <position position="1"/>
    </location>
</feature>
<dbReference type="Pfam" id="PF00069">
    <property type="entry name" value="Pkinase"/>
    <property type="match status" value="1"/>
</dbReference>
<dbReference type="GO" id="GO:0005634">
    <property type="term" value="C:nucleus"/>
    <property type="evidence" value="ECO:0007669"/>
    <property type="project" value="TreeGrafter"/>
</dbReference>
<gene>
    <name evidence="9" type="ORF">TPC1_13692</name>
</gene>
<dbReference type="InterPro" id="IPR017441">
    <property type="entry name" value="Protein_kinase_ATP_BS"/>
</dbReference>
<name>A0A146KDU8_9EUKA</name>